<proteinExistence type="predicted"/>
<accession>A0A9D3PX51</accession>
<dbReference type="PANTHER" id="PTHR47743">
    <property type="entry name" value="KIAA1210 / KIAA1211 FAMILY MEMBER"/>
    <property type="match status" value="1"/>
</dbReference>
<evidence type="ECO:0000313" key="3">
    <source>
        <dbReference type="EMBL" id="KAG7467499.1"/>
    </source>
</evidence>
<feature type="compositionally biased region" description="Polar residues" evidence="1">
    <location>
        <begin position="651"/>
        <end position="660"/>
    </location>
</feature>
<reference evidence="3" key="1">
    <citation type="submission" date="2021-01" db="EMBL/GenBank/DDBJ databases">
        <authorList>
            <person name="Zahm M."/>
            <person name="Roques C."/>
            <person name="Cabau C."/>
            <person name="Klopp C."/>
            <person name="Donnadieu C."/>
            <person name="Jouanno E."/>
            <person name="Lampietro C."/>
            <person name="Louis A."/>
            <person name="Herpin A."/>
            <person name="Echchiki A."/>
            <person name="Berthelot C."/>
            <person name="Parey E."/>
            <person name="Roest-Crollius H."/>
            <person name="Braasch I."/>
            <person name="Postlethwait J."/>
            <person name="Bobe J."/>
            <person name="Montfort J."/>
            <person name="Bouchez O."/>
            <person name="Begum T."/>
            <person name="Mejri S."/>
            <person name="Adams A."/>
            <person name="Chen W.-J."/>
            <person name="Guiguen Y."/>
        </authorList>
    </citation>
    <scope>NUCLEOTIDE SEQUENCE</scope>
    <source>
        <strain evidence="3">YG-15Mar2019-1</strain>
        <tissue evidence="3">Brain</tissue>
    </source>
</reference>
<dbReference type="Proteomes" id="UP001046870">
    <property type="component" value="Chromosome 12"/>
</dbReference>
<feature type="region of interest" description="Disordered" evidence="1">
    <location>
        <begin position="1"/>
        <end position="74"/>
    </location>
</feature>
<feature type="compositionally biased region" description="Low complexity" evidence="1">
    <location>
        <begin position="264"/>
        <end position="281"/>
    </location>
</feature>
<evidence type="ECO:0000256" key="1">
    <source>
        <dbReference type="SAM" id="MobiDB-lite"/>
    </source>
</evidence>
<feature type="compositionally biased region" description="Basic residues" evidence="1">
    <location>
        <begin position="23"/>
        <end position="41"/>
    </location>
</feature>
<feature type="compositionally biased region" description="Basic and acidic residues" evidence="1">
    <location>
        <begin position="864"/>
        <end position="880"/>
    </location>
</feature>
<organism evidence="3 4">
    <name type="scientific">Megalops atlanticus</name>
    <name type="common">Tarpon</name>
    <name type="synonym">Clupea gigantea</name>
    <dbReference type="NCBI Taxonomy" id="7932"/>
    <lineage>
        <taxon>Eukaryota</taxon>
        <taxon>Metazoa</taxon>
        <taxon>Chordata</taxon>
        <taxon>Craniata</taxon>
        <taxon>Vertebrata</taxon>
        <taxon>Euteleostomi</taxon>
        <taxon>Actinopterygii</taxon>
        <taxon>Neopterygii</taxon>
        <taxon>Teleostei</taxon>
        <taxon>Elopiformes</taxon>
        <taxon>Megalopidae</taxon>
        <taxon>Megalops</taxon>
    </lineage>
</organism>
<feature type="region of interest" description="Disordered" evidence="1">
    <location>
        <begin position="443"/>
        <end position="521"/>
    </location>
</feature>
<feature type="region of interest" description="Disordered" evidence="1">
    <location>
        <begin position="129"/>
        <end position="395"/>
    </location>
</feature>
<feature type="compositionally biased region" description="Basic and acidic residues" evidence="1">
    <location>
        <begin position="764"/>
        <end position="774"/>
    </location>
</feature>
<dbReference type="PANTHER" id="PTHR47743:SF1">
    <property type="entry name" value="CRACD-LIKE PROTEIN"/>
    <property type="match status" value="1"/>
</dbReference>
<feature type="domain" description="DUF4592" evidence="2">
    <location>
        <begin position="125"/>
        <end position="260"/>
    </location>
</feature>
<feature type="compositionally biased region" description="Basic and acidic residues" evidence="1">
    <location>
        <begin position="339"/>
        <end position="348"/>
    </location>
</feature>
<dbReference type="OrthoDB" id="9944945at2759"/>
<feature type="compositionally biased region" description="Low complexity" evidence="1">
    <location>
        <begin position="207"/>
        <end position="227"/>
    </location>
</feature>
<keyword evidence="4" id="KW-1185">Reference proteome</keyword>
<feature type="region of interest" description="Disordered" evidence="1">
    <location>
        <begin position="764"/>
        <end position="1092"/>
    </location>
</feature>
<feature type="compositionally biased region" description="Polar residues" evidence="1">
    <location>
        <begin position="484"/>
        <end position="498"/>
    </location>
</feature>
<gene>
    <name evidence="3" type="ORF">MATL_G00154190</name>
</gene>
<feature type="compositionally biased region" description="Basic and acidic residues" evidence="1">
    <location>
        <begin position="974"/>
        <end position="1000"/>
    </location>
</feature>
<feature type="region of interest" description="Disordered" evidence="1">
    <location>
        <begin position="536"/>
        <end position="751"/>
    </location>
</feature>
<feature type="compositionally biased region" description="Low complexity" evidence="1">
    <location>
        <begin position="784"/>
        <end position="797"/>
    </location>
</feature>
<feature type="compositionally biased region" description="Polar residues" evidence="1">
    <location>
        <begin position="1038"/>
        <end position="1047"/>
    </location>
</feature>
<protein>
    <recommendedName>
        <fullName evidence="2">DUF4592 domain-containing protein</fullName>
    </recommendedName>
</protein>
<feature type="compositionally biased region" description="Basic and acidic residues" evidence="1">
    <location>
        <begin position="690"/>
        <end position="710"/>
    </location>
</feature>
<feature type="compositionally biased region" description="Basic and acidic residues" evidence="1">
    <location>
        <begin position="668"/>
        <end position="677"/>
    </location>
</feature>
<dbReference type="InterPro" id="IPR028030">
    <property type="entry name" value="DUF4592"/>
</dbReference>
<evidence type="ECO:0000259" key="2">
    <source>
        <dbReference type="Pfam" id="PF15262"/>
    </source>
</evidence>
<sequence length="1092" mass="118625">MAEVTMETHTGEAEGSSEDLTGKKKSRFKVLRTRLFGRMKRKENEGAMKQSQSASDITAPKGVRGGDNSGDEFVYSQGMLGSRAMSHDSIFLADQPQSPPEPVRILSQENVHGKIKALQMKLQQQNIRLGPPPLLIPGKRAEDTGASSEDDGLPHSPPETSLSLQESLMKGVAQKFPDTHRHHSSLSLAGTGSEEEQGPSQPPSRPLSPVAWPVAPAAPSPVSSPGVDFDNLAQFTPCLDNSAARHRMSIKPRNQRASTKGRRLPSSASRPRSESLNALDRPLPERDEEEDHEVPKETIRCRSYSTQVIRSGETLRDPALGKLSLVSAPKPPEGSLKGARTDLPRRESTGSQQLSHELPEPEGRVTTNPLFLQPMPEGLDSPWARVSDPGSVTVSPLSATAESQKLEAVQERIPIKCPSVHQSQDGKDLVRDILSNSEQRNILNSTSASVGLVPAKAPSLKPRQAEFEAQLSSGNRDSLKRSIQGLTQEPQEQLQSKHQPPAAPHAGKTPASLDKLSMSPRMSCLKRGTATAATVEGVVKEASRPEPVQRITAPPTGQDDQMPVEGINHKTQRPTSGSFKFSISSSWDRPRGGSLKDKDEQAGARSMYGLGNKPPLEHGVQEQPLGRQEEVKPKMQSPIPLSGSKMEGNVSKASSISRWQEQPVAMPEEAKPKELSRKPPSFQERTNVQGREDRSLRGLNREAEDKDPKSGRVAVEAGGGVEDTKEANNSQSRSGQDGREEEERDERAAFGVKLRSTSLSLKYRSDSAKMEVKSKPCSVVVSTPNQPQNPQSSPIPQLSAKHPSPQHQRDSASRSFHPLKNDSEDRGGLVANLSSKPALQKKLNSDPLKFPADPPLTSSSPPKSDSRDKERAGSFKHGDNVDLLSELPLDEDTGPPPKPSATPPKEVEPQVSEPTWMTMAREKTRSLQQLFTSKLPREFTATSPEPKPLTPHGRADGMPLPQGRADGSPISQGKADRTAHAEKRTGSIPPSDKRGDRTDRSFPPGGKPEPRQAPHGTSVSAESMTVHRGPADSKGHSTDTVPRTTPVQLRDREDRRPIRTETLPSSMSGGGQPSWMELAKRKSLAWSDKTMD</sequence>
<dbReference type="InterPro" id="IPR026713">
    <property type="entry name" value="CRACD-like"/>
</dbReference>
<dbReference type="AlphaFoldDB" id="A0A9D3PX51"/>
<name>A0A9D3PX51_MEGAT</name>
<feature type="compositionally biased region" description="Basic and acidic residues" evidence="1">
    <location>
        <begin position="1049"/>
        <end position="1059"/>
    </location>
</feature>
<feature type="compositionally biased region" description="Basic residues" evidence="1">
    <location>
        <begin position="244"/>
        <end position="263"/>
    </location>
</feature>
<feature type="compositionally biased region" description="Basic and acidic residues" evidence="1">
    <location>
        <begin position="588"/>
        <end position="602"/>
    </location>
</feature>
<dbReference type="EMBL" id="JAFDVH010000012">
    <property type="protein sequence ID" value="KAG7467499.1"/>
    <property type="molecule type" value="Genomic_DNA"/>
</dbReference>
<evidence type="ECO:0000313" key="4">
    <source>
        <dbReference type="Proteomes" id="UP001046870"/>
    </source>
</evidence>
<dbReference type="Pfam" id="PF15262">
    <property type="entry name" value="DUF4592"/>
    <property type="match status" value="1"/>
</dbReference>
<feature type="compositionally biased region" description="Low complexity" evidence="1">
    <location>
        <begin position="576"/>
        <end position="586"/>
    </location>
</feature>
<comment type="caution">
    <text evidence="3">The sequence shown here is derived from an EMBL/GenBank/DDBJ whole genome shotgun (WGS) entry which is preliminary data.</text>
</comment>